<reference evidence="3" key="1">
    <citation type="journal article" date="2020" name="bioRxiv">
        <title>Comparative genomics of Chlamydomonas.</title>
        <authorList>
            <person name="Craig R.J."/>
            <person name="Hasan A.R."/>
            <person name="Ness R.W."/>
            <person name="Keightley P.D."/>
        </authorList>
    </citation>
    <scope>NUCLEOTIDE SEQUENCE</scope>
    <source>
        <strain evidence="3">SAG 7.73</strain>
    </source>
</reference>
<dbReference type="EMBL" id="JAEHOC010000027">
    <property type="protein sequence ID" value="KAG2430592.1"/>
    <property type="molecule type" value="Genomic_DNA"/>
</dbReference>
<feature type="compositionally biased region" description="Pro residues" evidence="1">
    <location>
        <begin position="66"/>
        <end position="95"/>
    </location>
</feature>
<evidence type="ECO:0000313" key="4">
    <source>
        <dbReference type="Proteomes" id="UP000650467"/>
    </source>
</evidence>
<proteinExistence type="predicted"/>
<protein>
    <submittedName>
        <fullName evidence="3">Uncharacterized protein</fullName>
    </submittedName>
</protein>
<keyword evidence="4" id="KW-1185">Reference proteome</keyword>
<feature type="region of interest" description="Disordered" evidence="1">
    <location>
        <begin position="32"/>
        <end position="99"/>
    </location>
</feature>
<dbReference type="OrthoDB" id="539679at2759"/>
<feature type="chain" id="PRO_5032444341" evidence="2">
    <location>
        <begin position="20"/>
        <end position="250"/>
    </location>
</feature>
<feature type="compositionally biased region" description="Low complexity" evidence="1">
    <location>
        <begin position="56"/>
        <end position="65"/>
    </location>
</feature>
<evidence type="ECO:0000313" key="3">
    <source>
        <dbReference type="EMBL" id="KAG2430592.1"/>
    </source>
</evidence>
<evidence type="ECO:0000256" key="1">
    <source>
        <dbReference type="SAM" id="MobiDB-lite"/>
    </source>
</evidence>
<sequence>MAPAISLLAMLLVCSLGIATLECVTGDALPVAKLHRSSPPPRRASSSPKTKGRGTSAPSVQSPAISAPPSPAPGLPPAPPPLPPPAPPSSPPPNYGPTFTLSAQTSAVRLFQGNGSFGLRVDLAVPNPAAPAQRVWAPWCATAKQTEQRFFAGSIMSLLCRAAMPRSGGGFISAYDDQAFPIPAGPVPAGQGYLNPAEYKAWVYIPDEKIPGPEVEYDKTTLDLSVFKVTTTPCASGYVLMANCVFFGRR</sequence>
<evidence type="ECO:0000256" key="2">
    <source>
        <dbReference type="SAM" id="SignalP"/>
    </source>
</evidence>
<comment type="caution">
    <text evidence="3">The sequence shown here is derived from an EMBL/GenBank/DDBJ whole genome shotgun (WGS) entry which is preliminary data.</text>
</comment>
<name>A0A835SSI0_CHLIN</name>
<dbReference type="Proteomes" id="UP000650467">
    <property type="component" value="Unassembled WGS sequence"/>
</dbReference>
<keyword evidence="2" id="KW-0732">Signal</keyword>
<gene>
    <name evidence="3" type="ORF">HXX76_010110</name>
</gene>
<organism evidence="3 4">
    <name type="scientific">Chlamydomonas incerta</name>
    <dbReference type="NCBI Taxonomy" id="51695"/>
    <lineage>
        <taxon>Eukaryota</taxon>
        <taxon>Viridiplantae</taxon>
        <taxon>Chlorophyta</taxon>
        <taxon>core chlorophytes</taxon>
        <taxon>Chlorophyceae</taxon>
        <taxon>CS clade</taxon>
        <taxon>Chlamydomonadales</taxon>
        <taxon>Chlamydomonadaceae</taxon>
        <taxon>Chlamydomonas</taxon>
    </lineage>
</organism>
<accession>A0A835SSI0</accession>
<dbReference type="AlphaFoldDB" id="A0A835SSI0"/>
<feature type="signal peptide" evidence="2">
    <location>
        <begin position="1"/>
        <end position="19"/>
    </location>
</feature>